<protein>
    <recommendedName>
        <fullName evidence="5">DUF2933 domain-containing protein</fullName>
    </recommendedName>
</protein>
<evidence type="ECO:0000313" key="4">
    <source>
        <dbReference type="Proteomes" id="UP000658320"/>
    </source>
</evidence>
<dbReference type="EMBL" id="BMSX01000005">
    <property type="protein sequence ID" value="GGR09799.1"/>
    <property type="molecule type" value="Genomic_DNA"/>
</dbReference>
<evidence type="ECO:0000256" key="1">
    <source>
        <dbReference type="SAM" id="MobiDB-lite"/>
    </source>
</evidence>
<evidence type="ECO:0000313" key="3">
    <source>
        <dbReference type="EMBL" id="GGR09799.1"/>
    </source>
</evidence>
<sequence length="85" mass="9448">MNDKRNYGMYALAAAIVVVGTLIVGASLESLVWPALVAACPLMMFFMMRSVHGQDMHGGHDQHRDDRDEGPLRKHDHHTGPGRRP</sequence>
<comment type="caution">
    <text evidence="3">The sequence shown here is derived from an EMBL/GenBank/DDBJ whole genome shotgun (WGS) entry which is preliminary data.</text>
</comment>
<feature type="compositionally biased region" description="Basic residues" evidence="1">
    <location>
        <begin position="74"/>
        <end position="85"/>
    </location>
</feature>
<feature type="compositionally biased region" description="Basic and acidic residues" evidence="1">
    <location>
        <begin position="54"/>
        <end position="73"/>
    </location>
</feature>
<evidence type="ECO:0000256" key="2">
    <source>
        <dbReference type="SAM" id="Phobius"/>
    </source>
</evidence>
<proteinExistence type="predicted"/>
<evidence type="ECO:0008006" key="5">
    <source>
        <dbReference type="Google" id="ProtNLM"/>
    </source>
</evidence>
<accession>A0A918F560</accession>
<dbReference type="AlphaFoldDB" id="A0A918F560"/>
<organism evidence="3 4">
    <name type="scientific">Streptomyces aurantiogriseus</name>
    <dbReference type="NCBI Taxonomy" id="66870"/>
    <lineage>
        <taxon>Bacteria</taxon>
        <taxon>Bacillati</taxon>
        <taxon>Actinomycetota</taxon>
        <taxon>Actinomycetes</taxon>
        <taxon>Kitasatosporales</taxon>
        <taxon>Streptomycetaceae</taxon>
        <taxon>Streptomyces</taxon>
    </lineage>
</organism>
<dbReference type="Proteomes" id="UP000658320">
    <property type="component" value="Unassembled WGS sequence"/>
</dbReference>
<gene>
    <name evidence="3" type="ORF">GCM10010251_27030</name>
</gene>
<name>A0A918F560_9ACTN</name>
<keyword evidence="2" id="KW-0812">Transmembrane</keyword>
<feature type="transmembrane region" description="Helical" evidence="2">
    <location>
        <begin position="31"/>
        <end position="48"/>
    </location>
</feature>
<keyword evidence="2" id="KW-1133">Transmembrane helix</keyword>
<reference evidence="3" key="2">
    <citation type="submission" date="2020-09" db="EMBL/GenBank/DDBJ databases">
        <authorList>
            <person name="Sun Q."/>
            <person name="Ohkuma M."/>
        </authorList>
    </citation>
    <scope>NUCLEOTIDE SEQUENCE</scope>
    <source>
        <strain evidence="3">JCM 4346</strain>
    </source>
</reference>
<reference evidence="3" key="1">
    <citation type="journal article" date="2014" name="Int. J. Syst. Evol. Microbiol.">
        <title>Complete genome sequence of Corynebacterium casei LMG S-19264T (=DSM 44701T), isolated from a smear-ripened cheese.</title>
        <authorList>
            <consortium name="US DOE Joint Genome Institute (JGI-PGF)"/>
            <person name="Walter F."/>
            <person name="Albersmeier A."/>
            <person name="Kalinowski J."/>
            <person name="Ruckert C."/>
        </authorList>
    </citation>
    <scope>NUCLEOTIDE SEQUENCE</scope>
    <source>
        <strain evidence="3">JCM 4346</strain>
    </source>
</reference>
<keyword evidence="4" id="KW-1185">Reference proteome</keyword>
<feature type="transmembrane region" description="Helical" evidence="2">
    <location>
        <begin position="7"/>
        <end position="25"/>
    </location>
</feature>
<keyword evidence="2" id="KW-0472">Membrane</keyword>
<feature type="region of interest" description="Disordered" evidence="1">
    <location>
        <begin position="54"/>
        <end position="85"/>
    </location>
</feature>